<organism evidence="2 3">
    <name type="scientific">Helicobacter bizzozeronii (strain CIII-1)</name>
    <dbReference type="NCBI Taxonomy" id="1002804"/>
    <lineage>
        <taxon>Bacteria</taxon>
        <taxon>Pseudomonadati</taxon>
        <taxon>Campylobacterota</taxon>
        <taxon>Epsilonproteobacteria</taxon>
        <taxon>Campylobacterales</taxon>
        <taxon>Helicobacteraceae</taxon>
        <taxon>Helicobacter</taxon>
    </lineage>
</organism>
<accession>F8KPL9</accession>
<protein>
    <submittedName>
        <fullName evidence="2">Uncharacterized protein</fullName>
    </submittedName>
</protein>
<dbReference type="KEGG" id="hbi:HBZC1_17580"/>
<dbReference type="STRING" id="1002804.HBZC1_17580"/>
<dbReference type="HOGENOM" id="CLU_1658385_0_0_7"/>
<dbReference type="AlphaFoldDB" id="F8KPL9"/>
<name>F8KPL9_HELBC</name>
<feature type="transmembrane region" description="Helical" evidence="1">
    <location>
        <begin position="6"/>
        <end position="27"/>
    </location>
</feature>
<keyword evidence="1" id="KW-0812">Transmembrane</keyword>
<dbReference type="EMBL" id="FR871757">
    <property type="protein sequence ID" value="CCB80744.1"/>
    <property type="molecule type" value="Genomic_DNA"/>
</dbReference>
<evidence type="ECO:0000256" key="1">
    <source>
        <dbReference type="SAM" id="Phobius"/>
    </source>
</evidence>
<keyword evidence="1" id="KW-1133">Transmembrane helix</keyword>
<evidence type="ECO:0000313" key="3">
    <source>
        <dbReference type="Proteomes" id="UP000008387"/>
    </source>
</evidence>
<keyword evidence="1" id="KW-0472">Membrane</keyword>
<evidence type="ECO:0000313" key="2">
    <source>
        <dbReference type="EMBL" id="CCB80744.1"/>
    </source>
</evidence>
<reference evidence="2 3" key="1">
    <citation type="journal article" date="2011" name="J. Bacteriol.">
        <title>Genome sequence of Helicobacter bizzozeronii strain CIII-1, an isolate from human gastric mucosa.</title>
        <authorList>
            <person name="Schott T."/>
            <person name="Rossi M."/>
            <person name="Hanninen M.L."/>
        </authorList>
    </citation>
    <scope>NUCLEOTIDE SEQUENCE [LARGE SCALE GENOMIC DNA]</scope>
    <source>
        <strain evidence="2 3">CIII-1</strain>
    </source>
</reference>
<gene>
    <name evidence="2" type="ordered locus">HBZC1_17580</name>
</gene>
<proteinExistence type="predicted"/>
<sequence length="159" mass="18637">MFNLKYAGIALCVLILLCGVVVFIWWFQRLLIERENCRISLEAQNAAIKAQEIETKAYVQDLYKRTQEIKARYELPYLKLSQENTIQYKTTKHPTTQHHKIKYHTTPHNTIQHNTMPYHAIQPAQSIAQEVLRPVHCPIAQEELLNIQRDLEVFKRGGL</sequence>
<keyword evidence="3" id="KW-1185">Reference proteome</keyword>
<dbReference type="Proteomes" id="UP000008387">
    <property type="component" value="Chromosome"/>
</dbReference>
<dbReference type="RefSeq" id="WP_013891120.1">
    <property type="nucleotide sequence ID" value="NC_015674.1"/>
</dbReference>